<protein>
    <submittedName>
        <fullName evidence="1">CCR4-NOT core subunit cdc39</fullName>
    </submittedName>
</protein>
<evidence type="ECO:0000313" key="2">
    <source>
        <dbReference type="Proteomes" id="UP001165960"/>
    </source>
</evidence>
<keyword evidence="2" id="KW-1185">Reference proteome</keyword>
<comment type="caution">
    <text evidence="1">The sequence shown here is derived from an EMBL/GenBank/DDBJ whole genome shotgun (WGS) entry which is preliminary data.</text>
</comment>
<sequence>MFNDGLKSDPELVFLACATLLPFKNDLHDKTLSNLYQFFLESGDDGLFPLSINWALNSSSLLAGFRRSLDSDSKYAGLILSTCESLQILASLYYSSDFPLSIPIMCLAYKRGLITMKHWLEDKCSESASCVIPQSLEFLRKSIDQMADLDGPTDNDLLTYDTAALFFRVFSAFEESKAYRTELQDLMVALAKKEPRFEKLTSQEPESKLIFSKFPSDIEDEASGYFEQLYNSQWQPSDLADLLIQHRASPLPRDHVLYACATSLLFDEYHHFELYPESELETTAVLFGMLINQGVFTFSLNRVAVGCVLSCLEKDPSSPYFSFGTKALAQFRARIPKVSDILKSVQRFPHLAQHFPELRQYFNEGSDQSSSVAQGEKDSDSKTANEEASHEGQFQANESFVQPPPATFESPQTSNANPSLGGVNLETLLSPGDKAEYAPPNRDAEKKLIFIVNNLSQINIDEKANELKAVLDPSMYRYFTHYIVVKRISTEPNQHPIYLQLLDLINDPELSNFILDETFYNIDLLIRSEKTLTSAQERGLLKSLGSWLGLITLAKNRPILHNQMSFKDLLLDGFISQRLIVVIPFTCKVLVQGRLGEVFKPPNPWLMAIIRLLVELSKSPGLKTNTGFEIEVLIRAFGLKPDEIVPTDLLKTLPSNQAVHGRDARAQGALAANYGTEDGSFSITSSIYIDPALTYGCIPQYREVIYAAVERAINTVAAGIVSRAVTIASFITRDIVTKDFAMEPNEEKLRHAAQQMGQVVAGAFAHATCKDHLRKSIFETLRNYFMESALPLEHIKPEDLEMIATDNIKLGVYVIQHKASERALAEIDNALYEAINNRKKSRERNGQPFYDMAVYSSGNYPTNLPDILKIKPSGLQPAQMQIYEEFVHLTIDVPDTPMGQGRDGSDFDNAHPKVVRDVFDQLANDLDRQISALPDQNGPITNELTAAYTELAQLVSRCGPREEYLLYFAQKYVYRVYCSHSHASQRIYTLLLTQLFELSSHVGAEVKKWLIYAEDDRKLDAGVTKSLLIGGIILLDELDPQLAKQIDQGKVRVGEFVLALLRHCLMEEPTVGVLENYSHMISAYSKMARRNKTLEQFHAFIEEIKEMQDSRAQENELKANCSFYQSDWLRIYQLPSTGEKDHFDFVFKLTNLGILQDEQKLSMFMRTCIVSAMDQFNKQLIDNSSPAQSPYISIDALAKMIVVMIRYIQDQTDDYHNTTKVNLFTNILTVIALMLLNEHHTLEQKFNPKPYFRLYASVIYHLHTNQTHLKLIESNLLIPLNNSLSNLQPDFVPGFAFAWVALISHRLFLPRMMDLPGRQGWDYMRAQFANLFKFLGTILTPPISLVGWEFYQGVHRLVAVMVHDYPEFIVAYHFGLMAELPLACAQVRNMISSAIPRQLKCPAPAAAFYAGKVKPDFLLAPPMPSNFTDPLEHKGLVDGVDQYFARRDYNFLLELKTKLFKDDDPEEYDAHVINCLTLYIAVVDLEANPDPSIKNRNTALDIYHQLLIGLEVDGRHIFLNSLFNHLRYPNLHTCYFTNVILHLFSETSNVFLKEQIARVLVDRALVSLPVPWGIWCLLIELYENPKYGFLSQEFIQAAPELLEHIERRVSSIKSSSHPSFPESSSASAIAAQN</sequence>
<proteinExistence type="predicted"/>
<dbReference type="Proteomes" id="UP001165960">
    <property type="component" value="Unassembled WGS sequence"/>
</dbReference>
<evidence type="ECO:0000313" key="1">
    <source>
        <dbReference type="EMBL" id="KAJ9062736.1"/>
    </source>
</evidence>
<gene>
    <name evidence="1" type="primary">CDC39_1</name>
    <name evidence="1" type="ORF">DSO57_1007647</name>
</gene>
<dbReference type="EMBL" id="QTSX02004993">
    <property type="protein sequence ID" value="KAJ9062736.1"/>
    <property type="molecule type" value="Genomic_DNA"/>
</dbReference>
<name>A0ACC2SKP7_9FUNG</name>
<reference evidence="1" key="1">
    <citation type="submission" date="2022-04" db="EMBL/GenBank/DDBJ databases">
        <title>Genome of the entomopathogenic fungus Entomophthora muscae.</title>
        <authorList>
            <person name="Elya C."/>
            <person name="Lovett B.R."/>
            <person name="Lee E."/>
            <person name="Macias A.M."/>
            <person name="Hajek A.E."/>
            <person name="De Bivort B.L."/>
            <person name="Kasson M.T."/>
            <person name="De Fine Licht H.H."/>
            <person name="Stajich J.E."/>
        </authorList>
    </citation>
    <scope>NUCLEOTIDE SEQUENCE</scope>
    <source>
        <strain evidence="1">Berkeley</strain>
    </source>
</reference>
<accession>A0ACC2SKP7</accession>
<organism evidence="1 2">
    <name type="scientific">Entomophthora muscae</name>
    <dbReference type="NCBI Taxonomy" id="34485"/>
    <lineage>
        <taxon>Eukaryota</taxon>
        <taxon>Fungi</taxon>
        <taxon>Fungi incertae sedis</taxon>
        <taxon>Zoopagomycota</taxon>
        <taxon>Entomophthoromycotina</taxon>
        <taxon>Entomophthoromycetes</taxon>
        <taxon>Entomophthorales</taxon>
        <taxon>Entomophthoraceae</taxon>
        <taxon>Entomophthora</taxon>
    </lineage>
</organism>